<dbReference type="AlphaFoldDB" id="A0A4U3ESE7"/>
<dbReference type="PANTHER" id="PTHR36153:SF1">
    <property type="entry name" value="TYPE VI SECRETION SYSTEM COMPONENT TSSM1"/>
    <property type="match status" value="1"/>
</dbReference>
<evidence type="ECO:0000313" key="1">
    <source>
        <dbReference type="EMBL" id="TKJ82646.1"/>
    </source>
</evidence>
<sequence>MLLFSAFLILMNFGVWSYQRGLRFQSSRGDKPGEPVLRKAQKNSTAKCPIKNHLKARYNLFWRRKTRLLLITGDEAAIEQLIPGLQESQWLEGNRTVLIYGGSLAAEPDREKYTALRKLRRGRPLDGIVRVLPESLNLTPQISDNDLRGLEKISELLRYSAPVWLWQLCGSAWSQATRPEQAVGAGFPLRATAGDITRQLELMLPTLRTQGVSQVAENNSHDFLLRLGQHLKDGGIARWTQQLVPWLSVSQQRVPLRGLMFSLPEN</sequence>
<protein>
    <submittedName>
        <fullName evidence="1">Type VI secretion protein VasK</fullName>
    </submittedName>
</protein>
<comment type="caution">
    <text evidence="1">The sequence shown here is derived from an EMBL/GenBank/DDBJ whole genome shotgun (WGS) entry which is preliminary data.</text>
</comment>
<proteinExistence type="predicted"/>
<dbReference type="InterPro" id="IPR053156">
    <property type="entry name" value="T6SS_TssM-like"/>
</dbReference>
<dbReference type="PANTHER" id="PTHR36153">
    <property type="entry name" value="INNER MEMBRANE PROTEIN-RELATED"/>
    <property type="match status" value="1"/>
</dbReference>
<gene>
    <name evidence="1" type="ORF">EpCFBP13511_24000</name>
</gene>
<dbReference type="Proteomes" id="UP000306393">
    <property type="component" value="Unassembled WGS sequence"/>
</dbReference>
<organism evidence="1 2">
    <name type="scientific">Erwinia persicina</name>
    <dbReference type="NCBI Taxonomy" id="55211"/>
    <lineage>
        <taxon>Bacteria</taxon>
        <taxon>Pseudomonadati</taxon>
        <taxon>Pseudomonadota</taxon>
        <taxon>Gammaproteobacteria</taxon>
        <taxon>Enterobacterales</taxon>
        <taxon>Erwiniaceae</taxon>
        <taxon>Erwinia</taxon>
    </lineage>
</organism>
<feature type="non-terminal residue" evidence="1">
    <location>
        <position position="266"/>
    </location>
</feature>
<reference evidence="1 2" key="1">
    <citation type="journal article" date="2019" name="Sci. Rep.">
        <title>Differences in resource use lead to coexistence of seed-transmitted microbial populations.</title>
        <authorList>
            <person name="Torres-Cortes G."/>
            <person name="Garcia B.J."/>
            <person name="Compant S."/>
            <person name="Rezki S."/>
            <person name="Jones P."/>
            <person name="Preveaux A."/>
            <person name="Briand M."/>
            <person name="Roulet A."/>
            <person name="Bouchez O."/>
            <person name="Jacobson D."/>
            <person name="Barret M."/>
        </authorList>
    </citation>
    <scope>NUCLEOTIDE SEQUENCE [LARGE SCALE GENOMIC DNA]</scope>
    <source>
        <strain evidence="1 2">CFBP13511</strain>
    </source>
</reference>
<evidence type="ECO:0000313" key="2">
    <source>
        <dbReference type="Proteomes" id="UP000306393"/>
    </source>
</evidence>
<dbReference type="EMBL" id="QGAC01000056">
    <property type="protein sequence ID" value="TKJ82646.1"/>
    <property type="molecule type" value="Genomic_DNA"/>
</dbReference>
<accession>A0A4U3ESE7</accession>
<name>A0A4U3ESE7_9GAMM</name>